<evidence type="ECO:0000313" key="1">
    <source>
        <dbReference type="EMBL" id="CAE0007663.1"/>
    </source>
</evidence>
<organism evidence="1">
    <name type="scientific">Pycnococcus provasolii</name>
    <dbReference type="NCBI Taxonomy" id="41880"/>
    <lineage>
        <taxon>Eukaryota</taxon>
        <taxon>Viridiplantae</taxon>
        <taxon>Chlorophyta</taxon>
        <taxon>Pseudoscourfieldiophyceae</taxon>
        <taxon>Pseudoscourfieldiales</taxon>
        <taxon>Pycnococcaceae</taxon>
        <taxon>Pycnococcus</taxon>
    </lineage>
</organism>
<accession>A0A7S3DZH1</accession>
<sequence>MNMPPLLSLPASMVTSMADKKDLLVSATFQKLYKKIDQVGDFLLQKKKQLLVLPAQRQNRFLAPAPSPSLLRDPRLCFAAAIPGDSAVEYVITSGTYQFLNIYNTVLIARIVLTWFPGAPQQIVSPLATLADPYLNAFRGLIPPIGGSIDLSPILAFVVLNAFQSTAAALPAEMNNRATTTSRAATAGRTGAARIGATSKTRAHILADGFVAGVSLPPRKAVSKAVARRLLQK</sequence>
<protein>
    <recommendedName>
        <fullName evidence="2">YGGT family protein</fullName>
    </recommendedName>
</protein>
<proteinExistence type="predicted"/>
<gene>
    <name evidence="1" type="ORF">PPRO1316_LOCUS153</name>
</gene>
<name>A0A7S3DZH1_9CHLO</name>
<dbReference type="GO" id="GO:0010020">
    <property type="term" value="P:chloroplast fission"/>
    <property type="evidence" value="ECO:0007669"/>
    <property type="project" value="TreeGrafter"/>
</dbReference>
<dbReference type="Pfam" id="PF02325">
    <property type="entry name" value="CCB3_YggT"/>
    <property type="match status" value="1"/>
</dbReference>
<dbReference type="InterPro" id="IPR003425">
    <property type="entry name" value="CCB3/YggT"/>
</dbReference>
<dbReference type="AlphaFoldDB" id="A0A7S3DZH1"/>
<dbReference type="PANTHER" id="PTHR33219:SF14">
    <property type="entry name" value="PROTEIN COFACTOR ASSEMBLY OF COMPLEX C SUBUNIT B CCB3, CHLOROPLASTIC-RELATED"/>
    <property type="match status" value="1"/>
</dbReference>
<dbReference type="EMBL" id="HBHV01000238">
    <property type="protein sequence ID" value="CAE0007663.1"/>
    <property type="molecule type" value="Transcribed_RNA"/>
</dbReference>
<dbReference type="GO" id="GO:0016020">
    <property type="term" value="C:membrane"/>
    <property type="evidence" value="ECO:0007669"/>
    <property type="project" value="InterPro"/>
</dbReference>
<reference evidence="1" key="1">
    <citation type="submission" date="2021-01" db="EMBL/GenBank/DDBJ databases">
        <authorList>
            <person name="Corre E."/>
            <person name="Pelletier E."/>
            <person name="Niang G."/>
            <person name="Scheremetjew M."/>
            <person name="Finn R."/>
            <person name="Kale V."/>
            <person name="Holt S."/>
            <person name="Cochrane G."/>
            <person name="Meng A."/>
            <person name="Brown T."/>
            <person name="Cohen L."/>
        </authorList>
    </citation>
    <scope>NUCLEOTIDE SEQUENCE</scope>
    <source>
        <strain evidence="1">RCC2336</strain>
    </source>
</reference>
<dbReference type="PANTHER" id="PTHR33219">
    <property type="entry name" value="YLMG HOMOLOG PROTEIN 2, CHLOROPLASTIC"/>
    <property type="match status" value="1"/>
</dbReference>
<evidence type="ECO:0008006" key="2">
    <source>
        <dbReference type="Google" id="ProtNLM"/>
    </source>
</evidence>